<name>A0AA36GP82_CYLNA</name>
<dbReference type="GO" id="GO:0042302">
    <property type="term" value="F:structural constituent of cuticle"/>
    <property type="evidence" value="ECO:0007669"/>
    <property type="project" value="InterPro"/>
</dbReference>
<comment type="caution">
    <text evidence="3">The sequence shown here is derived from an EMBL/GenBank/DDBJ whole genome shotgun (WGS) entry which is preliminary data.</text>
</comment>
<dbReference type="PANTHER" id="PTHR24637">
    <property type="entry name" value="COLLAGEN"/>
    <property type="match status" value="1"/>
</dbReference>
<proteinExistence type="predicted"/>
<evidence type="ECO:0000313" key="4">
    <source>
        <dbReference type="Proteomes" id="UP001176961"/>
    </source>
</evidence>
<keyword evidence="1" id="KW-0677">Repeat</keyword>
<evidence type="ECO:0000259" key="2">
    <source>
        <dbReference type="SMART" id="SM01088"/>
    </source>
</evidence>
<dbReference type="SMART" id="SM01088">
    <property type="entry name" value="Col_cuticle_N"/>
    <property type="match status" value="1"/>
</dbReference>
<keyword evidence="4" id="KW-1185">Reference proteome</keyword>
<dbReference type="Proteomes" id="UP001176961">
    <property type="component" value="Unassembled WGS sequence"/>
</dbReference>
<evidence type="ECO:0000256" key="1">
    <source>
        <dbReference type="ARBA" id="ARBA00022737"/>
    </source>
</evidence>
<organism evidence="3 4">
    <name type="scientific">Cylicocyclus nassatus</name>
    <name type="common">Nematode worm</name>
    <dbReference type="NCBI Taxonomy" id="53992"/>
    <lineage>
        <taxon>Eukaryota</taxon>
        <taxon>Metazoa</taxon>
        <taxon>Ecdysozoa</taxon>
        <taxon>Nematoda</taxon>
        <taxon>Chromadorea</taxon>
        <taxon>Rhabditida</taxon>
        <taxon>Rhabditina</taxon>
        <taxon>Rhabditomorpha</taxon>
        <taxon>Strongyloidea</taxon>
        <taxon>Strongylidae</taxon>
        <taxon>Cylicocyclus</taxon>
    </lineage>
</organism>
<dbReference type="PANTHER" id="PTHR24637:SF194">
    <property type="entry name" value="CUTICLE COLLAGEN 10-RELATED"/>
    <property type="match status" value="1"/>
</dbReference>
<protein>
    <recommendedName>
        <fullName evidence="2">Nematode cuticle collagen N-terminal domain-containing protein</fullName>
    </recommendedName>
</protein>
<dbReference type="EMBL" id="CATQJL010000112">
    <property type="protein sequence ID" value="CAJ0595674.1"/>
    <property type="molecule type" value="Genomic_DNA"/>
</dbReference>
<reference evidence="3" key="1">
    <citation type="submission" date="2023-07" db="EMBL/GenBank/DDBJ databases">
        <authorList>
            <consortium name="CYATHOMIX"/>
        </authorList>
    </citation>
    <scope>NUCLEOTIDE SEQUENCE</scope>
    <source>
        <strain evidence="3">N/A</strain>
    </source>
</reference>
<sequence length="131" mass="14206">MLLEMKIVGVTSVGSLLAVIASVTVLPSLYSEINELHGQVLEAVAAFRTETNLAWSEMMDVRLIVSSSSDPHKNPFNSFFRQSRQAGLPPWCKCEPDLIVCPPGLPGPPGPPGQPGKSFQTYFIAKRNVPV</sequence>
<dbReference type="InterPro" id="IPR002486">
    <property type="entry name" value="Col_cuticle_N"/>
</dbReference>
<evidence type="ECO:0000313" key="3">
    <source>
        <dbReference type="EMBL" id="CAJ0595674.1"/>
    </source>
</evidence>
<dbReference type="AlphaFoldDB" id="A0AA36GP82"/>
<accession>A0AA36GP82</accession>
<feature type="domain" description="Nematode cuticle collagen N-terminal" evidence="2">
    <location>
        <begin position="8"/>
        <end position="58"/>
    </location>
</feature>
<gene>
    <name evidence="3" type="ORF">CYNAS_LOCUS7657</name>
</gene>
<dbReference type="Pfam" id="PF01484">
    <property type="entry name" value="Col_cuticle_N"/>
    <property type="match status" value="1"/>
</dbReference>